<proteinExistence type="predicted"/>
<keyword evidence="4" id="KW-1185">Reference proteome</keyword>
<feature type="signal peptide" evidence="1">
    <location>
        <begin position="1"/>
        <end position="15"/>
    </location>
</feature>
<dbReference type="AlphaFoldDB" id="D7LYA2"/>
<dbReference type="Pfam" id="PF12165">
    <property type="entry name" value="Alfin"/>
    <property type="match status" value="1"/>
</dbReference>
<dbReference type="GO" id="GO:0042393">
    <property type="term" value="F:histone binding"/>
    <property type="evidence" value="ECO:0007669"/>
    <property type="project" value="InterPro"/>
</dbReference>
<dbReference type="EMBL" id="GL348718">
    <property type="protein sequence ID" value="EFH47394.1"/>
    <property type="molecule type" value="Genomic_DNA"/>
</dbReference>
<evidence type="ECO:0000256" key="1">
    <source>
        <dbReference type="SAM" id="SignalP"/>
    </source>
</evidence>
<reference evidence="4" key="1">
    <citation type="journal article" date="2011" name="Nat. Genet.">
        <title>The Arabidopsis lyrata genome sequence and the basis of rapid genome size change.</title>
        <authorList>
            <person name="Hu T.T."/>
            <person name="Pattyn P."/>
            <person name="Bakker E.G."/>
            <person name="Cao J."/>
            <person name="Cheng J.-F."/>
            <person name="Clark R.M."/>
            <person name="Fahlgren N."/>
            <person name="Fawcett J.A."/>
            <person name="Grimwood J."/>
            <person name="Gundlach H."/>
            <person name="Haberer G."/>
            <person name="Hollister J.D."/>
            <person name="Ossowski S."/>
            <person name="Ottilar R.P."/>
            <person name="Salamov A.A."/>
            <person name="Schneeberger K."/>
            <person name="Spannagl M."/>
            <person name="Wang X."/>
            <person name="Yang L."/>
            <person name="Nasrallah M.E."/>
            <person name="Bergelson J."/>
            <person name="Carrington J.C."/>
            <person name="Gaut B.S."/>
            <person name="Schmutz J."/>
            <person name="Mayer K.F.X."/>
            <person name="Van de Peer Y."/>
            <person name="Grigoriev I.V."/>
            <person name="Nordborg M."/>
            <person name="Weigel D."/>
            <person name="Guo Y.-L."/>
        </authorList>
    </citation>
    <scope>NUCLEOTIDE SEQUENCE [LARGE SCALE GENOMIC DNA]</scope>
    <source>
        <strain evidence="4">cv. MN47</strain>
    </source>
</reference>
<protein>
    <submittedName>
        <fullName evidence="3">Predicted protein</fullName>
    </submittedName>
</protein>
<keyword evidence="1" id="KW-0732">Signal</keyword>
<organism evidence="4">
    <name type="scientific">Arabidopsis lyrata subsp. lyrata</name>
    <name type="common">Lyre-leaved rock-cress</name>
    <dbReference type="NCBI Taxonomy" id="81972"/>
    <lineage>
        <taxon>Eukaryota</taxon>
        <taxon>Viridiplantae</taxon>
        <taxon>Streptophyta</taxon>
        <taxon>Embryophyta</taxon>
        <taxon>Tracheophyta</taxon>
        <taxon>Spermatophyta</taxon>
        <taxon>Magnoliopsida</taxon>
        <taxon>eudicotyledons</taxon>
        <taxon>Gunneridae</taxon>
        <taxon>Pentapetalae</taxon>
        <taxon>rosids</taxon>
        <taxon>malvids</taxon>
        <taxon>Brassicales</taxon>
        <taxon>Brassicaceae</taxon>
        <taxon>Camelineae</taxon>
        <taxon>Arabidopsis</taxon>
    </lineage>
</organism>
<evidence type="ECO:0000313" key="3">
    <source>
        <dbReference type="EMBL" id="EFH47394.1"/>
    </source>
</evidence>
<dbReference type="InterPro" id="IPR021998">
    <property type="entry name" value="Alfin_N"/>
</dbReference>
<dbReference type="GO" id="GO:0006355">
    <property type="term" value="P:regulation of DNA-templated transcription"/>
    <property type="evidence" value="ECO:0007669"/>
    <property type="project" value="InterPro"/>
</dbReference>
<feature type="chain" id="PRO_5013039597" evidence="1">
    <location>
        <begin position="16"/>
        <end position="89"/>
    </location>
</feature>
<evidence type="ECO:0000259" key="2">
    <source>
        <dbReference type="Pfam" id="PF12165"/>
    </source>
</evidence>
<gene>
    <name evidence="3" type="ORF">ARALYDRAFT_908411</name>
</gene>
<evidence type="ECO:0000313" key="4">
    <source>
        <dbReference type="Proteomes" id="UP000008694"/>
    </source>
</evidence>
<dbReference type="Proteomes" id="UP000008694">
    <property type="component" value="Unassembled WGS sequence"/>
</dbReference>
<sequence>MLYLFFFFLASLVSSSCLFYQMLINSHSVHYVCCVVINSEFVCVHTHTRMGHRKLIIQWMVLPPNLPQLVLGINFARDGMQCDMTIGSS</sequence>
<name>D7LYA2_ARALL</name>
<feature type="domain" description="Alfin N-terminal" evidence="2">
    <location>
        <begin position="42"/>
        <end position="81"/>
    </location>
</feature>
<accession>D7LYA2</accession>
<dbReference type="HOGENOM" id="CLU_2457852_0_0_1"/>
<dbReference type="Gramene" id="scaffold_600468.1">
    <property type="protein sequence ID" value="scaffold_600468.1"/>
    <property type="gene ID" value="scaffold_600468.1"/>
</dbReference>